<sequence length="121" mass="13394">MGSKGGMIMPIVSKVYCSTSEVDFVVRRRPNVANGGGFAVVDSDQRVVFKVDGCGVVGKKEELIPRGGEGNALLLMRRKIGVMKELEQVMRNRDLYHVRTKPGIDKVFVFGVIAVLDYIYD</sequence>
<evidence type="ECO:0000313" key="3">
    <source>
        <dbReference type="Proteomes" id="UP000826271"/>
    </source>
</evidence>
<dbReference type="InterPro" id="IPR025659">
    <property type="entry name" value="Tubby-like_C"/>
</dbReference>
<comment type="caution">
    <text evidence="2">The sequence shown here is derived from an EMBL/GenBank/DDBJ whole genome shotgun (WGS) entry which is preliminary data.</text>
</comment>
<keyword evidence="3" id="KW-1185">Reference proteome</keyword>
<evidence type="ECO:0000256" key="1">
    <source>
        <dbReference type="ARBA" id="ARBA00005437"/>
    </source>
</evidence>
<dbReference type="AlphaFoldDB" id="A0AAV6X141"/>
<dbReference type="PANTHER" id="PTHR31087">
    <property type="match status" value="1"/>
</dbReference>
<protein>
    <submittedName>
        <fullName evidence="2">Uncharacterized protein</fullName>
    </submittedName>
</protein>
<organism evidence="2 3">
    <name type="scientific">Buddleja alternifolia</name>
    <dbReference type="NCBI Taxonomy" id="168488"/>
    <lineage>
        <taxon>Eukaryota</taxon>
        <taxon>Viridiplantae</taxon>
        <taxon>Streptophyta</taxon>
        <taxon>Embryophyta</taxon>
        <taxon>Tracheophyta</taxon>
        <taxon>Spermatophyta</taxon>
        <taxon>Magnoliopsida</taxon>
        <taxon>eudicotyledons</taxon>
        <taxon>Gunneridae</taxon>
        <taxon>Pentapetalae</taxon>
        <taxon>asterids</taxon>
        <taxon>lamiids</taxon>
        <taxon>Lamiales</taxon>
        <taxon>Scrophulariaceae</taxon>
        <taxon>Buddlejeae</taxon>
        <taxon>Buddleja</taxon>
    </lineage>
</organism>
<dbReference type="SUPFAM" id="SSF54518">
    <property type="entry name" value="Tubby C-terminal domain-like"/>
    <property type="match status" value="1"/>
</dbReference>
<accession>A0AAV6X141</accession>
<proteinExistence type="inferred from homology"/>
<dbReference type="Gene3D" id="2.40.160.200">
    <property type="entry name" value="LURP1-related"/>
    <property type="match status" value="1"/>
</dbReference>
<dbReference type="InterPro" id="IPR007612">
    <property type="entry name" value="LOR"/>
</dbReference>
<reference evidence="2" key="1">
    <citation type="submission" date="2019-10" db="EMBL/GenBank/DDBJ databases">
        <authorList>
            <person name="Zhang R."/>
            <person name="Pan Y."/>
            <person name="Wang J."/>
            <person name="Ma R."/>
            <person name="Yu S."/>
        </authorList>
    </citation>
    <scope>NUCLEOTIDE SEQUENCE</scope>
    <source>
        <strain evidence="2">LA-IB0</strain>
        <tissue evidence="2">Leaf</tissue>
    </source>
</reference>
<dbReference type="Proteomes" id="UP000826271">
    <property type="component" value="Unassembled WGS sequence"/>
</dbReference>
<dbReference type="EMBL" id="WHWC01000009">
    <property type="protein sequence ID" value="KAG8376243.1"/>
    <property type="molecule type" value="Genomic_DNA"/>
</dbReference>
<dbReference type="PANTHER" id="PTHR31087:SF3">
    <property type="entry name" value="PROTEIN LURP-ONE-RELATED 6"/>
    <property type="match status" value="1"/>
</dbReference>
<comment type="similarity">
    <text evidence="1">Belongs to the LOR family.</text>
</comment>
<evidence type="ECO:0000313" key="2">
    <source>
        <dbReference type="EMBL" id="KAG8376243.1"/>
    </source>
</evidence>
<dbReference type="InterPro" id="IPR038595">
    <property type="entry name" value="LOR_sf"/>
</dbReference>
<gene>
    <name evidence="2" type="ORF">BUALT_Bualt09G0042800</name>
</gene>
<name>A0AAV6X141_9LAMI</name>
<dbReference type="Pfam" id="PF04525">
    <property type="entry name" value="LOR"/>
    <property type="match status" value="1"/>
</dbReference>